<name>A0A075WIP0_ARCFL</name>
<sequence>MRHVFGMSAEEAKFELRRVLERLGFQVKEMDSEILAEKGSKAVRISLKELGRSELNIPQTEVVFECEEEIYRSILERLRLSRMGG</sequence>
<dbReference type="NCBIfam" id="TIGR04140">
    <property type="entry name" value="chp_AF_0576"/>
    <property type="match status" value="1"/>
</dbReference>
<organism evidence="1 2">
    <name type="scientific">Archaeoglobus fulgidus DSM 8774</name>
    <dbReference type="NCBI Taxonomy" id="1344584"/>
    <lineage>
        <taxon>Archaea</taxon>
        <taxon>Methanobacteriati</taxon>
        <taxon>Methanobacteriota</taxon>
        <taxon>Archaeoglobi</taxon>
        <taxon>Archaeoglobales</taxon>
        <taxon>Archaeoglobaceae</taxon>
        <taxon>Archaeoglobus</taxon>
    </lineage>
</organism>
<dbReference type="KEGG" id="afg:AFULGI_00006520"/>
<dbReference type="EMBL" id="CP006577">
    <property type="protein sequence ID" value="AIG97453.1"/>
    <property type="molecule type" value="Genomic_DNA"/>
</dbReference>
<evidence type="ECO:0000313" key="2">
    <source>
        <dbReference type="Proteomes" id="UP000028501"/>
    </source>
</evidence>
<dbReference type="HOGENOM" id="CLU_2504773_0_0_2"/>
<accession>A0A075WIP0</accession>
<evidence type="ECO:0000313" key="1">
    <source>
        <dbReference type="EMBL" id="AIG97453.1"/>
    </source>
</evidence>
<dbReference type="AlphaFoldDB" id="A0A075WIP0"/>
<protein>
    <submittedName>
        <fullName evidence="1">Uncharacterized protein</fullName>
    </submittedName>
</protein>
<proteinExistence type="predicted"/>
<gene>
    <name evidence="1" type="ORF">AFULGI_00006520</name>
</gene>
<dbReference type="Proteomes" id="UP000028501">
    <property type="component" value="Chromosome"/>
</dbReference>
<dbReference type="InterPro" id="IPR026486">
    <property type="entry name" value="CHP_AF_0576"/>
</dbReference>
<reference evidence="1 2" key="1">
    <citation type="submission" date="2013-07" db="EMBL/GenBank/DDBJ databases">
        <title>Genome of Archaeoglobus fulgidus.</title>
        <authorList>
            <person name="Fiebig A."/>
            <person name="Birkeland N.-K."/>
        </authorList>
    </citation>
    <scope>NUCLEOTIDE SEQUENCE [LARGE SCALE GENOMIC DNA]</scope>
    <source>
        <strain evidence="1 2">DSM 8774</strain>
    </source>
</reference>